<protein>
    <submittedName>
        <fullName evidence="3">Uncharacterized protein</fullName>
    </submittedName>
</protein>
<keyword evidence="2" id="KW-0812">Transmembrane</keyword>
<accession>A0ABP8K180</accession>
<keyword evidence="2" id="KW-1133">Transmembrane helix</keyword>
<proteinExistence type="predicted"/>
<dbReference type="EMBL" id="BAABGM010000003">
    <property type="protein sequence ID" value="GAA4399134.1"/>
    <property type="molecule type" value="Genomic_DNA"/>
</dbReference>
<feature type="transmembrane region" description="Helical" evidence="2">
    <location>
        <begin position="286"/>
        <end position="309"/>
    </location>
</feature>
<evidence type="ECO:0000256" key="1">
    <source>
        <dbReference type="SAM" id="MobiDB-lite"/>
    </source>
</evidence>
<evidence type="ECO:0000313" key="3">
    <source>
        <dbReference type="EMBL" id="GAA4399134.1"/>
    </source>
</evidence>
<evidence type="ECO:0000313" key="4">
    <source>
        <dbReference type="Proteomes" id="UP001500945"/>
    </source>
</evidence>
<feature type="compositionally biased region" description="Low complexity" evidence="1">
    <location>
        <begin position="99"/>
        <end position="124"/>
    </location>
</feature>
<reference evidence="4" key="1">
    <citation type="journal article" date="2019" name="Int. J. Syst. Evol. Microbiol.">
        <title>The Global Catalogue of Microorganisms (GCM) 10K type strain sequencing project: providing services to taxonomists for standard genome sequencing and annotation.</title>
        <authorList>
            <consortium name="The Broad Institute Genomics Platform"/>
            <consortium name="The Broad Institute Genome Sequencing Center for Infectious Disease"/>
            <person name="Wu L."/>
            <person name="Ma J."/>
        </authorList>
    </citation>
    <scope>NUCLEOTIDE SEQUENCE [LARGE SCALE GENOMIC DNA]</scope>
    <source>
        <strain evidence="4">JCM 17809</strain>
    </source>
</reference>
<feature type="transmembrane region" description="Helical" evidence="2">
    <location>
        <begin position="315"/>
        <end position="335"/>
    </location>
</feature>
<comment type="caution">
    <text evidence="3">The sequence shown here is derived from an EMBL/GenBank/DDBJ whole genome shotgun (WGS) entry which is preliminary data.</text>
</comment>
<evidence type="ECO:0000256" key="2">
    <source>
        <dbReference type="SAM" id="Phobius"/>
    </source>
</evidence>
<name>A0ABP8K180_9MICO</name>
<gene>
    <name evidence="3" type="ORF">GCM10023168_06000</name>
</gene>
<organism evidence="3 4">
    <name type="scientific">Fodinibacter luteus</name>
    <dbReference type="NCBI Taxonomy" id="552064"/>
    <lineage>
        <taxon>Bacteria</taxon>
        <taxon>Bacillati</taxon>
        <taxon>Actinomycetota</taxon>
        <taxon>Actinomycetes</taxon>
        <taxon>Micrococcales</taxon>
        <taxon>Intrasporangiaceae</taxon>
        <taxon>Fodinibacter (ex Wang et al. 2009)</taxon>
    </lineage>
</organism>
<keyword evidence="2" id="KW-0472">Membrane</keyword>
<sequence length="402" mass="42676">MGAALRLGWAVAEVRGRAWPDGPRPGRAVPPLDPPDVLPLRSQRRPSDAHREALRGLLTGVERLRLDRHHRFADELAAVLPVDGAGPGSREAPASGPGDTTAPGDASASAPGDAPASAPGDAPDAGPPPWAATAGFFLSWDAWFQDELAQRDEALANAYLLGRGLAECYWGLGSEAAWSTASGPSAVSPAFLLGADRRRELSRMLGRLDPAMTHETTPAAISGSLEAWGAVAEDEHWHRAPDLRVTLYEQVRRWYQLIILGQDPTTLIRPYAKLTGVRGIGRAARLFWPQAVLFITAFALVTGFFTVSGGSAPTWVTSLLATSGFGVFVAAGLLARGQSAAQRLLTRLRQDAYTDLVAVSLTTVPERPPGADGRGGDARSARSRLESLVRRRALTPPTPPPA</sequence>
<keyword evidence="4" id="KW-1185">Reference proteome</keyword>
<feature type="region of interest" description="Disordered" evidence="1">
    <location>
        <begin position="17"/>
        <end position="50"/>
    </location>
</feature>
<feature type="region of interest" description="Disordered" evidence="1">
    <location>
        <begin position="81"/>
        <end position="129"/>
    </location>
</feature>
<dbReference type="Proteomes" id="UP001500945">
    <property type="component" value="Unassembled WGS sequence"/>
</dbReference>